<dbReference type="EMBL" id="BMAW01003025">
    <property type="protein sequence ID" value="GFS81579.1"/>
    <property type="molecule type" value="Genomic_DNA"/>
</dbReference>
<comment type="caution">
    <text evidence="1">The sequence shown here is derived from an EMBL/GenBank/DDBJ whole genome shotgun (WGS) entry which is preliminary data.</text>
</comment>
<gene>
    <name evidence="1" type="ORF">NPIL_172521</name>
</gene>
<sequence>MTNTVEKKKLQMTLKRSAVERQNGQTNFFIVQQTVRSDYEYITILITNSQLLPALSANTRACLLRYFVPMKQNSRIRRFHKLTIRLRLRLFAIQSSRFIELALSRNFAHSNVYGSAILLKTHSPEVISGASGFL</sequence>
<proteinExistence type="predicted"/>
<keyword evidence="2" id="KW-1185">Reference proteome</keyword>
<protein>
    <submittedName>
        <fullName evidence="1">Uncharacterized protein</fullName>
    </submittedName>
</protein>
<evidence type="ECO:0000313" key="1">
    <source>
        <dbReference type="EMBL" id="GFS81579.1"/>
    </source>
</evidence>
<evidence type="ECO:0000313" key="2">
    <source>
        <dbReference type="Proteomes" id="UP000887013"/>
    </source>
</evidence>
<organism evidence="1 2">
    <name type="scientific">Nephila pilipes</name>
    <name type="common">Giant wood spider</name>
    <name type="synonym">Nephila maculata</name>
    <dbReference type="NCBI Taxonomy" id="299642"/>
    <lineage>
        <taxon>Eukaryota</taxon>
        <taxon>Metazoa</taxon>
        <taxon>Ecdysozoa</taxon>
        <taxon>Arthropoda</taxon>
        <taxon>Chelicerata</taxon>
        <taxon>Arachnida</taxon>
        <taxon>Araneae</taxon>
        <taxon>Araneomorphae</taxon>
        <taxon>Entelegynae</taxon>
        <taxon>Araneoidea</taxon>
        <taxon>Nephilidae</taxon>
        <taxon>Nephila</taxon>
    </lineage>
</organism>
<accession>A0A8X6T7E8</accession>
<dbReference type="AlphaFoldDB" id="A0A8X6T7E8"/>
<dbReference type="Proteomes" id="UP000887013">
    <property type="component" value="Unassembled WGS sequence"/>
</dbReference>
<name>A0A8X6T7E8_NEPPI</name>
<reference evidence="1" key="1">
    <citation type="submission" date="2020-08" db="EMBL/GenBank/DDBJ databases">
        <title>Multicomponent nature underlies the extraordinary mechanical properties of spider dragline silk.</title>
        <authorList>
            <person name="Kono N."/>
            <person name="Nakamura H."/>
            <person name="Mori M."/>
            <person name="Yoshida Y."/>
            <person name="Ohtoshi R."/>
            <person name="Malay A.D."/>
            <person name="Moran D.A.P."/>
            <person name="Tomita M."/>
            <person name="Numata K."/>
            <person name="Arakawa K."/>
        </authorList>
    </citation>
    <scope>NUCLEOTIDE SEQUENCE</scope>
</reference>